<evidence type="ECO:0000313" key="6">
    <source>
        <dbReference type="Proteomes" id="UP000030742"/>
    </source>
</evidence>
<proteinExistence type="predicted"/>
<comment type="subcellular location">
    <subcellularLocation>
        <location evidence="1">Secreted</location>
    </subcellularLocation>
</comment>
<dbReference type="InterPro" id="IPR035940">
    <property type="entry name" value="CAP_sf"/>
</dbReference>
<accession>U4U5L3</accession>
<feature type="region of interest" description="Disordered" evidence="3">
    <location>
        <begin position="1"/>
        <end position="22"/>
    </location>
</feature>
<dbReference type="OrthoDB" id="337038at2759"/>
<evidence type="ECO:0000259" key="4">
    <source>
        <dbReference type="SMART" id="SM00198"/>
    </source>
</evidence>
<dbReference type="AlphaFoldDB" id="U4U5L3"/>
<dbReference type="Pfam" id="PF00188">
    <property type="entry name" value="CAP"/>
    <property type="match status" value="1"/>
</dbReference>
<dbReference type="SUPFAM" id="SSF55797">
    <property type="entry name" value="PR-1-like"/>
    <property type="match status" value="1"/>
</dbReference>
<dbReference type="EMBL" id="KB631984">
    <property type="protein sequence ID" value="ERL87633.1"/>
    <property type="molecule type" value="Genomic_DNA"/>
</dbReference>
<evidence type="ECO:0000313" key="5">
    <source>
        <dbReference type="EMBL" id="ERL87633.1"/>
    </source>
</evidence>
<evidence type="ECO:0000256" key="2">
    <source>
        <dbReference type="ARBA" id="ARBA00022525"/>
    </source>
</evidence>
<keyword evidence="2" id="KW-0964">Secreted</keyword>
<dbReference type="Proteomes" id="UP000030742">
    <property type="component" value="Unassembled WGS sequence"/>
</dbReference>
<name>U4U5L3_DENPD</name>
<dbReference type="PANTHER" id="PTHR10334">
    <property type="entry name" value="CYSTEINE-RICH SECRETORY PROTEIN-RELATED"/>
    <property type="match status" value="1"/>
</dbReference>
<dbReference type="InterPro" id="IPR014044">
    <property type="entry name" value="CAP_dom"/>
</dbReference>
<protein>
    <recommendedName>
        <fullName evidence="4">SCP domain-containing protein</fullName>
    </recommendedName>
</protein>
<dbReference type="SMART" id="SM00198">
    <property type="entry name" value="SCP"/>
    <property type="match status" value="1"/>
</dbReference>
<dbReference type="GO" id="GO:0005576">
    <property type="term" value="C:extracellular region"/>
    <property type="evidence" value="ECO:0007669"/>
    <property type="project" value="UniProtKB-SubCell"/>
</dbReference>
<feature type="non-terminal residue" evidence="5">
    <location>
        <position position="1"/>
    </location>
</feature>
<dbReference type="STRING" id="77166.U4U5L3"/>
<sequence length="251" mass="29167">LLSSEPQIPVIPSAPQYQPSRRREEAKVLQNLRRRLNAAKVVQANRPEPVEARSCANNNLSPEDTDNRPYLLQKVIDFPFIISFIIRGFITSYLRNCSKYRIRRKELFVSMVLDISEIRTAWQDSDFITDCLCWHNVYRQRHNSPPLTMLPELCHLAQTWANHLAHTNRFYYRNDKDIGQNLFCRSTNALITDVTGQEVTTYWYSAVKQYDFGDEPDRLRANINAGSWKGIVSANGVFDFFCVFMQAILPN</sequence>
<dbReference type="InterPro" id="IPR001283">
    <property type="entry name" value="CRISP-related"/>
</dbReference>
<reference evidence="5 6" key="1">
    <citation type="journal article" date="2013" name="Genome Biol.">
        <title>Draft genome of the mountain pine beetle, Dendroctonus ponderosae Hopkins, a major forest pest.</title>
        <authorList>
            <person name="Keeling C.I."/>
            <person name="Yuen M.M."/>
            <person name="Liao N.Y."/>
            <person name="Docking T.R."/>
            <person name="Chan S.K."/>
            <person name="Taylor G.A."/>
            <person name="Palmquist D.L."/>
            <person name="Jackman S.D."/>
            <person name="Nguyen A."/>
            <person name="Li M."/>
            <person name="Henderson H."/>
            <person name="Janes J.K."/>
            <person name="Zhao Y."/>
            <person name="Pandoh P."/>
            <person name="Moore R."/>
            <person name="Sperling F.A."/>
            <person name="Huber D.P."/>
            <person name="Birol I."/>
            <person name="Jones S.J."/>
            <person name="Bohlmann J."/>
        </authorList>
    </citation>
    <scope>NUCLEOTIDE SEQUENCE</scope>
</reference>
<organism evidence="5 6">
    <name type="scientific">Dendroctonus ponderosae</name>
    <name type="common">Mountain pine beetle</name>
    <dbReference type="NCBI Taxonomy" id="77166"/>
    <lineage>
        <taxon>Eukaryota</taxon>
        <taxon>Metazoa</taxon>
        <taxon>Ecdysozoa</taxon>
        <taxon>Arthropoda</taxon>
        <taxon>Hexapoda</taxon>
        <taxon>Insecta</taxon>
        <taxon>Pterygota</taxon>
        <taxon>Neoptera</taxon>
        <taxon>Endopterygota</taxon>
        <taxon>Coleoptera</taxon>
        <taxon>Polyphaga</taxon>
        <taxon>Cucujiformia</taxon>
        <taxon>Curculionidae</taxon>
        <taxon>Scolytinae</taxon>
        <taxon>Dendroctonus</taxon>
    </lineage>
</organism>
<gene>
    <name evidence="5" type="ORF">D910_05024</name>
</gene>
<feature type="domain" description="SCP" evidence="4">
    <location>
        <begin position="126"/>
        <end position="234"/>
    </location>
</feature>
<dbReference type="Gene3D" id="3.40.33.10">
    <property type="entry name" value="CAP"/>
    <property type="match status" value="1"/>
</dbReference>
<evidence type="ECO:0000256" key="1">
    <source>
        <dbReference type="ARBA" id="ARBA00004613"/>
    </source>
</evidence>
<evidence type="ECO:0000256" key="3">
    <source>
        <dbReference type="SAM" id="MobiDB-lite"/>
    </source>
</evidence>